<keyword evidence="2" id="KW-1133">Transmembrane helix</keyword>
<organism evidence="3 4">
    <name type="scientific">Thelohanellus kitauei</name>
    <name type="common">Myxosporean</name>
    <dbReference type="NCBI Taxonomy" id="669202"/>
    <lineage>
        <taxon>Eukaryota</taxon>
        <taxon>Metazoa</taxon>
        <taxon>Cnidaria</taxon>
        <taxon>Myxozoa</taxon>
        <taxon>Myxosporea</taxon>
        <taxon>Bivalvulida</taxon>
        <taxon>Platysporina</taxon>
        <taxon>Myxobolidae</taxon>
        <taxon>Thelohanellus</taxon>
    </lineage>
</organism>
<reference evidence="3 4" key="1">
    <citation type="journal article" date="2014" name="Genome Biol. Evol.">
        <title>The genome of the myxosporean Thelohanellus kitauei shows adaptations to nutrient acquisition within its fish host.</title>
        <authorList>
            <person name="Yang Y."/>
            <person name="Xiong J."/>
            <person name="Zhou Z."/>
            <person name="Huo F."/>
            <person name="Miao W."/>
            <person name="Ran C."/>
            <person name="Liu Y."/>
            <person name="Zhang J."/>
            <person name="Feng J."/>
            <person name="Wang M."/>
            <person name="Wang M."/>
            <person name="Wang L."/>
            <person name="Yao B."/>
        </authorList>
    </citation>
    <scope>NUCLEOTIDE SEQUENCE [LARGE SCALE GENOMIC DNA]</scope>
    <source>
        <strain evidence="3">Wuqing</strain>
    </source>
</reference>
<name>A0A0C2MLJ6_THEKT</name>
<evidence type="ECO:0000313" key="4">
    <source>
        <dbReference type="Proteomes" id="UP000031668"/>
    </source>
</evidence>
<protein>
    <submittedName>
        <fullName evidence="3">Uncharacterized protein</fullName>
    </submittedName>
</protein>
<sequence>MPKYLSKSLSPDKFPTSIDNENDESTSIDHIKDIQSMKSLSLDKEFSSIAALKILRMQFLDISDEEVIINDYYCALRKSFLTHGRLVWMETRYTNPESDVQKECVYINNLQTFIKYDDEIADQLSKLFGSPILIECHEDQQVTMPSPVPQRQSRFFENWHIFVHLILFVLLFSVFYQILIQKHMIDDLNSSLAECQEYD</sequence>
<comment type="caution">
    <text evidence="3">The sequence shown here is derived from an EMBL/GenBank/DDBJ whole genome shotgun (WGS) entry which is preliminary data.</text>
</comment>
<keyword evidence="2" id="KW-0812">Transmembrane</keyword>
<evidence type="ECO:0000256" key="2">
    <source>
        <dbReference type="SAM" id="Phobius"/>
    </source>
</evidence>
<keyword evidence="4" id="KW-1185">Reference proteome</keyword>
<feature type="region of interest" description="Disordered" evidence="1">
    <location>
        <begin position="1"/>
        <end position="22"/>
    </location>
</feature>
<keyword evidence="2" id="KW-0472">Membrane</keyword>
<accession>A0A0C2MLJ6</accession>
<proteinExistence type="predicted"/>
<feature type="transmembrane region" description="Helical" evidence="2">
    <location>
        <begin position="161"/>
        <end position="180"/>
    </location>
</feature>
<dbReference type="AlphaFoldDB" id="A0A0C2MLJ6"/>
<dbReference type="Proteomes" id="UP000031668">
    <property type="component" value="Unassembled WGS sequence"/>
</dbReference>
<evidence type="ECO:0000256" key="1">
    <source>
        <dbReference type="SAM" id="MobiDB-lite"/>
    </source>
</evidence>
<dbReference type="EMBL" id="JWZT01002968">
    <property type="protein sequence ID" value="KII68071.1"/>
    <property type="molecule type" value="Genomic_DNA"/>
</dbReference>
<evidence type="ECO:0000313" key="3">
    <source>
        <dbReference type="EMBL" id="KII68071.1"/>
    </source>
</evidence>
<gene>
    <name evidence="3" type="ORF">RF11_04239</name>
</gene>